<keyword evidence="1" id="KW-0732">Signal</keyword>
<dbReference type="KEGG" id="pmaw:MACH26_26760"/>
<dbReference type="InterPro" id="IPR011990">
    <property type="entry name" value="TPR-like_helical_dom_sf"/>
</dbReference>
<dbReference type="Proteomes" id="UP001333710">
    <property type="component" value="Chromosome"/>
</dbReference>
<dbReference type="AlphaFoldDB" id="A0AA48I734"/>
<evidence type="ECO:0008006" key="4">
    <source>
        <dbReference type="Google" id="ProtNLM"/>
    </source>
</evidence>
<evidence type="ECO:0000313" key="2">
    <source>
        <dbReference type="EMBL" id="BDX07155.1"/>
    </source>
</evidence>
<sequence length="372" mass="42793">MKIVFTLLLVLSLSIPTLTAAKSSSAQSSLKERLKEAFDYLHVKPIVALEIIQNAEDELSTADKALQFDAWHTGLWAGAYLADKQVLKTYSERITNAFNEAQSPQQQSKILRAISVRLWHLGDYQTSFHFSLCSLHKADDIERIYSSVLSMGLNKRISDLEEATQLYLLALENTQKSPHKRFEAPLNNNLGVVALQRDKFAEASYYFSKALTIRAEQNHLSGQLLSGLNLMLSSMFLQDWLSFERLSTRMGRLLKVHPNELLETYYQWMMWVFNQRHFESYSPQQMAQNERLFNNIDNDSLKTSVAKAARFLGFVLDYQPPNKNADHRELMQTFQFCDWQEIEAMSFEDTLALVKQKLNQYTPDPADATLLN</sequence>
<accession>A0AA48I734</accession>
<feature type="chain" id="PRO_5041299384" description="Tetratricopeptide repeat protein" evidence="1">
    <location>
        <begin position="21"/>
        <end position="372"/>
    </location>
</feature>
<proteinExistence type="predicted"/>
<keyword evidence="3" id="KW-1185">Reference proteome</keyword>
<protein>
    <recommendedName>
        <fullName evidence="4">Tetratricopeptide repeat protein</fullName>
    </recommendedName>
</protein>
<dbReference type="Gene3D" id="1.25.40.10">
    <property type="entry name" value="Tetratricopeptide repeat domain"/>
    <property type="match status" value="1"/>
</dbReference>
<reference evidence="2" key="1">
    <citation type="submission" date="2023-01" db="EMBL/GenBank/DDBJ databases">
        <title>Complete genome sequence of Planctobacterium marinum strain Dej080120_11.</title>
        <authorList>
            <person name="Ueki S."/>
            <person name="Maruyama F."/>
        </authorList>
    </citation>
    <scope>NUCLEOTIDE SEQUENCE</scope>
    <source>
        <strain evidence="2">Dej080120_11</strain>
    </source>
</reference>
<name>A0AA48I734_9ALTE</name>
<dbReference type="RefSeq" id="WP_338293142.1">
    <property type="nucleotide sequence ID" value="NZ_AP027272.1"/>
</dbReference>
<dbReference type="EMBL" id="AP027272">
    <property type="protein sequence ID" value="BDX07155.1"/>
    <property type="molecule type" value="Genomic_DNA"/>
</dbReference>
<evidence type="ECO:0000256" key="1">
    <source>
        <dbReference type="SAM" id="SignalP"/>
    </source>
</evidence>
<dbReference type="SUPFAM" id="SSF48452">
    <property type="entry name" value="TPR-like"/>
    <property type="match status" value="1"/>
</dbReference>
<organism evidence="2 3">
    <name type="scientific">Planctobacterium marinum</name>
    <dbReference type="NCBI Taxonomy" id="1631968"/>
    <lineage>
        <taxon>Bacteria</taxon>
        <taxon>Pseudomonadati</taxon>
        <taxon>Pseudomonadota</taxon>
        <taxon>Gammaproteobacteria</taxon>
        <taxon>Alteromonadales</taxon>
        <taxon>Alteromonadaceae</taxon>
        <taxon>Planctobacterium</taxon>
    </lineage>
</organism>
<gene>
    <name evidence="2" type="ORF">MACH26_26760</name>
</gene>
<feature type="signal peptide" evidence="1">
    <location>
        <begin position="1"/>
        <end position="20"/>
    </location>
</feature>
<evidence type="ECO:0000313" key="3">
    <source>
        <dbReference type="Proteomes" id="UP001333710"/>
    </source>
</evidence>